<dbReference type="InterPro" id="IPR029063">
    <property type="entry name" value="SAM-dependent_MTases_sf"/>
</dbReference>
<keyword evidence="3 10" id="KW-0489">Methyltransferase</keyword>
<evidence type="ECO:0000256" key="1">
    <source>
        <dbReference type="ARBA" id="ARBA00004496"/>
    </source>
</evidence>
<dbReference type="SUPFAM" id="SSF53335">
    <property type="entry name" value="S-adenosyl-L-methionine-dependent methyltransferases"/>
    <property type="match status" value="1"/>
</dbReference>
<dbReference type="CDD" id="cd02440">
    <property type="entry name" value="AdoMet_MTases"/>
    <property type="match status" value="1"/>
</dbReference>
<dbReference type="Gene3D" id="3.30.750.80">
    <property type="entry name" value="RNA methyltransferase domain (HRMD) like"/>
    <property type="match status" value="1"/>
</dbReference>
<dbReference type="EMBL" id="JBBHLI010000002">
    <property type="protein sequence ID" value="MEK9500579.1"/>
    <property type="molecule type" value="Genomic_DNA"/>
</dbReference>
<protein>
    <submittedName>
        <fullName evidence="10">Class I SAM-dependent rRNA methyltransferase</fullName>
        <ecNumber evidence="10">2.1.1.-</ecNumber>
    </submittedName>
</protein>
<evidence type="ECO:0000313" key="10">
    <source>
        <dbReference type="EMBL" id="MEK9500579.1"/>
    </source>
</evidence>
<evidence type="ECO:0000256" key="2">
    <source>
        <dbReference type="ARBA" id="ARBA00022490"/>
    </source>
</evidence>
<dbReference type="Gene3D" id="2.30.130.10">
    <property type="entry name" value="PUA domain"/>
    <property type="match status" value="1"/>
</dbReference>
<dbReference type="InterPro" id="IPR041532">
    <property type="entry name" value="RlmI-like_PUA"/>
</dbReference>
<evidence type="ECO:0000256" key="5">
    <source>
        <dbReference type="ARBA" id="ARBA00022691"/>
    </source>
</evidence>
<keyword evidence="5" id="KW-0949">S-adenosyl-L-methionine</keyword>
<comment type="caution">
    <text evidence="10">The sequence shown here is derived from an EMBL/GenBank/DDBJ whole genome shotgun (WGS) entry which is preliminary data.</text>
</comment>
<feature type="domain" description="RlmI-like PUA" evidence="9">
    <location>
        <begin position="7"/>
        <end position="70"/>
    </location>
</feature>
<dbReference type="Pfam" id="PF17785">
    <property type="entry name" value="PUA_3"/>
    <property type="match status" value="1"/>
</dbReference>
<dbReference type="SUPFAM" id="SSF88697">
    <property type="entry name" value="PUA domain-like"/>
    <property type="match status" value="1"/>
</dbReference>
<comment type="similarity">
    <text evidence="6">Belongs to the methyltransferase superfamily. RlmI family.</text>
</comment>
<evidence type="ECO:0000256" key="7">
    <source>
        <dbReference type="SAM" id="MobiDB-lite"/>
    </source>
</evidence>
<name>A0ABU9E785_9BACT</name>
<dbReference type="Proteomes" id="UP001484239">
    <property type="component" value="Unassembled WGS sequence"/>
</dbReference>
<dbReference type="CDD" id="cd11572">
    <property type="entry name" value="RlmI_M_like"/>
    <property type="match status" value="1"/>
</dbReference>
<dbReference type="Gene3D" id="3.40.50.150">
    <property type="entry name" value="Vaccinia Virus protein VP39"/>
    <property type="match status" value="1"/>
</dbReference>
<evidence type="ECO:0000259" key="8">
    <source>
        <dbReference type="Pfam" id="PF10672"/>
    </source>
</evidence>
<dbReference type="PANTHER" id="PTHR42873:SF1">
    <property type="entry name" value="S-ADENOSYLMETHIONINE-DEPENDENT METHYLTRANSFERASE DOMAIN-CONTAINING PROTEIN"/>
    <property type="match status" value="1"/>
</dbReference>
<proteinExistence type="inferred from homology"/>
<evidence type="ECO:0000256" key="6">
    <source>
        <dbReference type="ARBA" id="ARBA00038091"/>
    </source>
</evidence>
<dbReference type="GO" id="GO:0008168">
    <property type="term" value="F:methyltransferase activity"/>
    <property type="evidence" value="ECO:0007669"/>
    <property type="project" value="UniProtKB-KW"/>
</dbReference>
<gene>
    <name evidence="10" type="ORF">WI372_06290</name>
</gene>
<sequence length="407" mass="44249">MSALPAVRLRTGRDGPPRGRHPWLFSGSLESPDTDLAPGTAVDVVDSNGAFVARGLWNPHSQIRVRLYDWRPDGALDDEFWRKGIAAAVAHRRDADLLAPDGGCRLVFSEGDGLSGLTVDRYARTLAVQFTSLALWERREVLLDALRRELSDAPGVDGAVLRTARGIREEEGLDISDGPLFGRVPDGPLEIVEGGVRYGVDLRTGQKTGAYLDQRDTRQAVAPWGAGRSVADLCCYTGGFSLHLARAGAHSIRSVDVSAGALERAEDNARRNGLDGWLADGRWTLERSDAFRWLEARREEGVRFGMIVLDPPTFARSSRGVGQALKGYARLNALAVDCLEPDGILVTCSCTGRVSAEQFLEVIAGVERSSRRRIRVIGRLLQPADHPVSPTCPETAYLKCVVCRVGS</sequence>
<dbReference type="RefSeq" id="WP_405286509.1">
    <property type="nucleotide sequence ID" value="NZ_JBBHLI010000002.1"/>
</dbReference>
<dbReference type="CDD" id="cd21153">
    <property type="entry name" value="PUA_RlmI"/>
    <property type="match status" value="1"/>
</dbReference>
<dbReference type="PROSITE" id="PS50890">
    <property type="entry name" value="PUA"/>
    <property type="match status" value="1"/>
</dbReference>
<comment type="subcellular location">
    <subcellularLocation>
        <location evidence="1">Cytoplasm</location>
    </subcellularLocation>
</comment>
<evidence type="ECO:0000259" key="9">
    <source>
        <dbReference type="Pfam" id="PF17785"/>
    </source>
</evidence>
<keyword evidence="4 10" id="KW-0808">Transferase</keyword>
<reference evidence="10 11" key="1">
    <citation type="submission" date="2024-02" db="EMBL/GenBank/DDBJ databases">
        <title>A novel Gemmatimonadota bacterium.</title>
        <authorList>
            <person name="Du Z.-J."/>
            <person name="Ye Y.-Q."/>
        </authorList>
    </citation>
    <scope>NUCLEOTIDE SEQUENCE [LARGE SCALE GENOMIC DNA]</scope>
    <source>
        <strain evidence="10 11">DH-20</strain>
    </source>
</reference>
<dbReference type="InterPro" id="IPR036974">
    <property type="entry name" value="PUA_sf"/>
</dbReference>
<dbReference type="Pfam" id="PF10672">
    <property type="entry name" value="Methyltrans_SAM"/>
    <property type="match status" value="1"/>
</dbReference>
<dbReference type="InterPro" id="IPR015947">
    <property type="entry name" value="PUA-like_sf"/>
</dbReference>
<accession>A0ABU9E785</accession>
<evidence type="ECO:0000256" key="3">
    <source>
        <dbReference type="ARBA" id="ARBA00022603"/>
    </source>
</evidence>
<keyword evidence="2" id="KW-0963">Cytoplasm</keyword>
<dbReference type="GO" id="GO:0032259">
    <property type="term" value="P:methylation"/>
    <property type="evidence" value="ECO:0007669"/>
    <property type="project" value="UniProtKB-KW"/>
</dbReference>
<dbReference type="PANTHER" id="PTHR42873">
    <property type="entry name" value="RIBOSOMAL RNA LARGE SUBUNIT METHYLTRANSFERASE"/>
    <property type="match status" value="1"/>
</dbReference>
<feature type="domain" description="S-adenosylmethionine-dependent methyltransferase" evidence="8">
    <location>
        <begin position="189"/>
        <end position="387"/>
    </location>
</feature>
<organism evidence="10 11">
    <name type="scientific">Gaopeijia maritima</name>
    <dbReference type="NCBI Taxonomy" id="3119007"/>
    <lineage>
        <taxon>Bacteria</taxon>
        <taxon>Pseudomonadati</taxon>
        <taxon>Gemmatimonadota</taxon>
        <taxon>Longimicrobiia</taxon>
        <taxon>Gaopeijiales</taxon>
        <taxon>Gaopeijiaceae</taxon>
        <taxon>Gaopeijia</taxon>
    </lineage>
</organism>
<evidence type="ECO:0000256" key="4">
    <source>
        <dbReference type="ARBA" id="ARBA00022679"/>
    </source>
</evidence>
<keyword evidence="11" id="KW-1185">Reference proteome</keyword>
<evidence type="ECO:0000313" key="11">
    <source>
        <dbReference type="Proteomes" id="UP001484239"/>
    </source>
</evidence>
<dbReference type="EC" id="2.1.1.-" evidence="10"/>
<dbReference type="InterPro" id="IPR019614">
    <property type="entry name" value="SAM-dep_methyl-trfase"/>
</dbReference>
<feature type="region of interest" description="Disordered" evidence="7">
    <location>
        <begin position="1"/>
        <end position="21"/>
    </location>
</feature>